<feature type="transmembrane region" description="Helical" evidence="1">
    <location>
        <begin position="25"/>
        <end position="43"/>
    </location>
</feature>
<keyword evidence="1" id="KW-0812">Transmembrane</keyword>
<evidence type="ECO:0000256" key="1">
    <source>
        <dbReference type="SAM" id="Phobius"/>
    </source>
</evidence>
<evidence type="ECO:0000313" key="3">
    <source>
        <dbReference type="EMBL" id="MBI5169411.1"/>
    </source>
</evidence>
<feature type="domain" description="DUF4395" evidence="2">
    <location>
        <begin position="19"/>
        <end position="154"/>
    </location>
</feature>
<reference evidence="3" key="1">
    <citation type="submission" date="2020-07" db="EMBL/GenBank/DDBJ databases">
        <title>Huge and variable diversity of episymbiotic CPR bacteria and DPANN archaea in groundwater ecosystems.</title>
        <authorList>
            <person name="He C.Y."/>
            <person name="Keren R."/>
            <person name="Whittaker M."/>
            <person name="Farag I.F."/>
            <person name="Doudna J."/>
            <person name="Cate J.H.D."/>
            <person name="Banfield J.F."/>
        </authorList>
    </citation>
    <scope>NUCLEOTIDE SEQUENCE</scope>
    <source>
        <strain evidence="3">NC_groundwater_1813_Pr3_B-0.1um_71_17</strain>
    </source>
</reference>
<gene>
    <name evidence="3" type="ORF">HZA61_07990</name>
</gene>
<dbReference type="Proteomes" id="UP000696931">
    <property type="component" value="Unassembled WGS sequence"/>
</dbReference>
<evidence type="ECO:0000313" key="4">
    <source>
        <dbReference type="Proteomes" id="UP000696931"/>
    </source>
</evidence>
<evidence type="ECO:0000259" key="2">
    <source>
        <dbReference type="Pfam" id="PF14340"/>
    </source>
</evidence>
<dbReference type="Pfam" id="PF14340">
    <property type="entry name" value="DUF4395"/>
    <property type="match status" value="1"/>
</dbReference>
<feature type="transmembrane region" description="Helical" evidence="1">
    <location>
        <begin position="97"/>
        <end position="116"/>
    </location>
</feature>
<dbReference type="AlphaFoldDB" id="A0A933SBD9"/>
<name>A0A933SBD9_UNCEI</name>
<feature type="transmembrane region" description="Helical" evidence="1">
    <location>
        <begin position="122"/>
        <end position="146"/>
    </location>
</feature>
<keyword evidence="1" id="KW-0472">Membrane</keyword>
<comment type="caution">
    <text evidence="3">The sequence shown here is derived from an EMBL/GenBank/DDBJ whole genome shotgun (WGS) entry which is preliminary data.</text>
</comment>
<organism evidence="3 4">
    <name type="scientific">Eiseniibacteriota bacterium</name>
    <dbReference type="NCBI Taxonomy" id="2212470"/>
    <lineage>
        <taxon>Bacteria</taxon>
        <taxon>Candidatus Eiseniibacteriota</taxon>
    </lineage>
</organism>
<dbReference type="EMBL" id="JACRIW010000051">
    <property type="protein sequence ID" value="MBI5169411.1"/>
    <property type="molecule type" value="Genomic_DNA"/>
</dbReference>
<keyword evidence="1" id="KW-1133">Transmembrane helix</keyword>
<protein>
    <submittedName>
        <fullName evidence="3">DUF4395 domain-containing protein</fullName>
    </submittedName>
</protein>
<sequence length="226" mass="24725">MATFQFGETVEGYAVPVLNEREIRAAAGILFVFTFLSLLLILLSGKFLLVKLVIPVFLADLLVRVFVSPRFSPTLILGRLIVGNQAPEYVAAAPKRLAWAIGIVLSSLMFVFMVVMNTFSPITGLTCLVCLIFLFFEAAFGICLGCKFYKLVYRREPELCPGEVCDVRTREPITRTSAAQWLVLLAAIALIVAGTIAFSKTLSRPAHALFPNMGPKATHTEAPAKP</sequence>
<accession>A0A933SBD9</accession>
<dbReference type="InterPro" id="IPR025508">
    <property type="entry name" value="DUF4395"/>
</dbReference>
<proteinExistence type="predicted"/>
<feature type="transmembrane region" description="Helical" evidence="1">
    <location>
        <begin position="178"/>
        <end position="198"/>
    </location>
</feature>